<name>A0A976NZN5_BRELC</name>
<evidence type="ECO:0000313" key="2">
    <source>
        <dbReference type="Proteomes" id="UP000294530"/>
    </source>
</evidence>
<keyword evidence="2" id="KW-1185">Reference proteome</keyword>
<gene>
    <name evidence="1" type="ORF">CCR75_003306</name>
</gene>
<proteinExistence type="predicted"/>
<sequence>MRASCISQHTWQELSGIQYSTKRQRSTVSQSFPGRLALDAKVIHLGFAKDKSSRIKQLYAFHKFLAGYLHARERFCLRRSAPSLVPRRT</sequence>
<dbReference type="GeneID" id="94347074"/>
<dbReference type="RefSeq" id="XP_067823517.1">
    <property type="nucleotide sequence ID" value="XM_067961403.1"/>
</dbReference>
<comment type="caution">
    <text evidence="1">The sequence shown here is derived from an EMBL/GenBank/DDBJ whole genome shotgun (WGS) entry which is preliminary data.</text>
</comment>
<dbReference type="EMBL" id="SHOA02000027">
    <property type="protein sequence ID" value="TDH74019.1"/>
    <property type="molecule type" value="Genomic_DNA"/>
</dbReference>
<organism evidence="1 2">
    <name type="scientific">Bremia lactucae</name>
    <name type="common">Lettuce downy mildew</name>
    <dbReference type="NCBI Taxonomy" id="4779"/>
    <lineage>
        <taxon>Eukaryota</taxon>
        <taxon>Sar</taxon>
        <taxon>Stramenopiles</taxon>
        <taxon>Oomycota</taxon>
        <taxon>Peronosporomycetes</taxon>
        <taxon>Peronosporales</taxon>
        <taxon>Peronosporaceae</taxon>
        <taxon>Bremia</taxon>
    </lineage>
</organism>
<dbReference type="Proteomes" id="UP000294530">
    <property type="component" value="Unassembled WGS sequence"/>
</dbReference>
<dbReference type="AlphaFoldDB" id="A0A976NZN5"/>
<dbReference type="KEGG" id="blac:94347074"/>
<evidence type="ECO:0000313" key="1">
    <source>
        <dbReference type="EMBL" id="TDH74019.1"/>
    </source>
</evidence>
<reference evidence="1 2" key="1">
    <citation type="journal article" date="2021" name="Genome Biol.">
        <title>AFLAP: assembly-free linkage analysis pipeline using k-mers from genome sequencing data.</title>
        <authorList>
            <person name="Fletcher K."/>
            <person name="Zhang L."/>
            <person name="Gil J."/>
            <person name="Han R."/>
            <person name="Cavanaugh K."/>
            <person name="Michelmore R."/>
        </authorList>
    </citation>
    <scope>NUCLEOTIDE SEQUENCE [LARGE SCALE GENOMIC DNA]</scope>
    <source>
        <strain evidence="1 2">SF5</strain>
    </source>
</reference>
<protein>
    <submittedName>
        <fullName evidence="1">Uncharacterized protein</fullName>
    </submittedName>
</protein>
<accession>A0A976NZN5</accession>